<dbReference type="PROSITE" id="PS51257">
    <property type="entry name" value="PROKAR_LIPOPROTEIN"/>
    <property type="match status" value="1"/>
</dbReference>
<proteinExistence type="predicted"/>
<protein>
    <submittedName>
        <fullName evidence="2">Exo-alpha-sialidase</fullName>
    </submittedName>
</protein>
<reference evidence="2 3" key="1">
    <citation type="submission" date="2020-02" db="EMBL/GenBank/DDBJ databases">
        <authorList>
            <person name="Li X.-J."/>
            <person name="Feng X.-M."/>
        </authorList>
    </citation>
    <scope>NUCLEOTIDE SEQUENCE [LARGE SCALE GENOMIC DNA]</scope>
    <source>
        <strain evidence="2 3">CGMCC 4.7225</strain>
    </source>
</reference>
<sequence length="843" mass="86070">MRARVPVVIVSFLLAATACSGGDTPGDGPVVDPSETAAAEDVATEDGVPAMPAAVIDRVLADDASALVAGPGDEQYTLAGVASGHSGVVVVGTHQDEDDSQRRALLLHSVDGREWEDLSGSPALTGATLSSAVAVDDGLFVVGDDDASGPAMWPLTDGDPGEPLPVAYPDGPGRRIVDSALAFGGHVVVAGILLDVPDQPADADPPTMSVVLSVSADAGLTWTPLSVPDELSLIETDIAVIESMAAGHSPMELTMTEHAGEVVLATGVPGPGGTVTTLWRVNVDDESWTELGTTEEVLDGGQLDLLHTHGDALMAFTRADGDVAVWSSTDGGAAFERVNTGSSVFGGGGRQTVSGAASTQDGVLLVAGQNTGGTTGPQTTAELELWMTRDLETWERALDDPALASGGAVLPVGVVARDQQFVVVGTHERAPTGEESEAFNEAVNEGPVSRPSLARDAAVWIVGVEDRPVADPAATVRALDVSGFSGEVTISGLAPGGDGLVAAGWIRNGDDTAAAVWTSGDGESWERITTPAIDDSAGQFIYGLERIGDGLVAVGQAMIGDTRTLGVWTSPDGYDWTRSELDGAEFESAVGYGLAQTDAGLLAVGISDSGDEERYLSVGVWLSADGGESWSAIETADAPFGEHNAEFLADVAVAGDGRIVAAGHIGDAEARDGGGFSYTPQAYVVESADGQTWTRMADPFDSPWSDLSGVTAVGDDVIVLGSAGASSGGLPGEPPLAGTGVAVLAGDGWASEERTFRHTPRIEDAVESPFGTVAVGSWSRRGGGEDVLIAVLGDDGPEFITEGLLADGDQEAAAAVLFEDQVLVLGTETIDDETVVTGWSVTR</sequence>
<evidence type="ECO:0000313" key="3">
    <source>
        <dbReference type="Proteomes" id="UP000469185"/>
    </source>
</evidence>
<dbReference type="InterPro" id="IPR015943">
    <property type="entry name" value="WD40/YVTN_repeat-like_dom_sf"/>
</dbReference>
<dbReference type="InterPro" id="IPR036278">
    <property type="entry name" value="Sialidase_sf"/>
</dbReference>
<dbReference type="SUPFAM" id="SSF50939">
    <property type="entry name" value="Sialidases"/>
    <property type="match status" value="3"/>
</dbReference>
<dbReference type="Gene3D" id="2.130.10.10">
    <property type="entry name" value="YVTN repeat-like/Quinoprotein amine dehydrogenase"/>
    <property type="match status" value="2"/>
</dbReference>
<dbReference type="AlphaFoldDB" id="A0A6N9YSV5"/>
<organism evidence="2 3">
    <name type="scientific">Phytoactinopolyspora alkaliphila</name>
    <dbReference type="NCBI Taxonomy" id="1783498"/>
    <lineage>
        <taxon>Bacteria</taxon>
        <taxon>Bacillati</taxon>
        <taxon>Actinomycetota</taxon>
        <taxon>Actinomycetes</taxon>
        <taxon>Jiangellales</taxon>
        <taxon>Jiangellaceae</taxon>
        <taxon>Phytoactinopolyspora</taxon>
    </lineage>
</organism>
<comment type="caution">
    <text evidence="2">The sequence shown here is derived from an EMBL/GenBank/DDBJ whole genome shotgun (WGS) entry which is preliminary data.</text>
</comment>
<evidence type="ECO:0000313" key="2">
    <source>
        <dbReference type="EMBL" id="NED98054.1"/>
    </source>
</evidence>
<dbReference type="EMBL" id="JAAGOB010000016">
    <property type="protein sequence ID" value="NED98054.1"/>
    <property type="molecule type" value="Genomic_DNA"/>
</dbReference>
<gene>
    <name evidence="2" type="ORF">G1H11_22405</name>
</gene>
<keyword evidence="1" id="KW-0732">Signal</keyword>
<dbReference type="CDD" id="cd15482">
    <property type="entry name" value="Sialidase_non-viral"/>
    <property type="match status" value="1"/>
</dbReference>
<feature type="chain" id="PRO_5039517616" evidence="1">
    <location>
        <begin position="21"/>
        <end position="843"/>
    </location>
</feature>
<feature type="signal peptide" evidence="1">
    <location>
        <begin position="1"/>
        <end position="20"/>
    </location>
</feature>
<dbReference type="Proteomes" id="UP000469185">
    <property type="component" value="Unassembled WGS sequence"/>
</dbReference>
<keyword evidence="3" id="KW-1185">Reference proteome</keyword>
<dbReference type="RefSeq" id="WP_163820850.1">
    <property type="nucleotide sequence ID" value="NZ_JAAGOB010000016.1"/>
</dbReference>
<evidence type="ECO:0000256" key="1">
    <source>
        <dbReference type="SAM" id="SignalP"/>
    </source>
</evidence>
<name>A0A6N9YSV5_9ACTN</name>
<accession>A0A6N9YSV5</accession>